<sequence length="539" mass="57819">MLVPASLLRFVAAFGFPLVARAGSSPPLSAVSLDYGTFRGSVDNTTGIISFRGIPFADPPVGSLRWKAPVSPPSKHLGTVDATQFGNACIAATQHGPGATTSEDCLFGNVYTPINATSNSSLPVLVFFHAGGGFESGRSTKYPPEDLMGSSAYPFVMATFEYRLGQFGFLGGSAVKTYGVLNAGLLDQKAALQWVQRYVSQFGGDPGNVTIWGQSAGAGSVVYHLMNNNDDSYEPPLFQQAMGDSPPLLSLLDYDDAFVEGLFTTFIGYADCAKRSSDSATMSCLRDADSDTLADAGRRTLLKVPTSLYPFGPVFDGSFISQRPAEALMNGNFSSVPVLFGSNSDEGANWSAKLPSPANTSDPSANQTTVYNFLKGQYPYFTQTSFNTAIKTYYPLSAYGNYSLQGQQMYGEMRYICTALLVANATTAQGDDAYEYHWDNPELGSTHGDELVAFFNAPDPEDLDDDDAALLEGMREYFTSFVTGGAPESDSVDVDWTVADNGGSPRILFHPGEIGMEEVDDALAARCAFWRSIADELHV</sequence>
<dbReference type="PROSITE" id="PS00122">
    <property type="entry name" value="CARBOXYLESTERASE_B_1"/>
    <property type="match status" value="1"/>
</dbReference>
<keyword evidence="6" id="KW-1185">Reference proteome</keyword>
<dbReference type="GO" id="GO:0016787">
    <property type="term" value="F:hydrolase activity"/>
    <property type="evidence" value="ECO:0007669"/>
    <property type="project" value="UniProtKB-KW"/>
</dbReference>
<comment type="similarity">
    <text evidence="1 3">Belongs to the type-B carboxylesterase/lipase family.</text>
</comment>
<dbReference type="Proteomes" id="UP000613580">
    <property type="component" value="Unassembled WGS sequence"/>
</dbReference>
<comment type="caution">
    <text evidence="5">The sequence shown here is derived from an EMBL/GenBank/DDBJ whole genome shotgun (WGS) entry which is preliminary data.</text>
</comment>
<dbReference type="Gene3D" id="3.40.50.1820">
    <property type="entry name" value="alpha/beta hydrolase"/>
    <property type="match status" value="1"/>
</dbReference>
<dbReference type="Pfam" id="PF00135">
    <property type="entry name" value="COesterase"/>
    <property type="match status" value="1"/>
</dbReference>
<keyword evidence="3" id="KW-0732">Signal</keyword>
<name>A0A8H6VXQ3_MYCCL</name>
<proteinExistence type="inferred from homology"/>
<dbReference type="InterPro" id="IPR002018">
    <property type="entry name" value="CarbesteraseB"/>
</dbReference>
<gene>
    <name evidence="5" type="ORF">HMN09_01116400</name>
</gene>
<dbReference type="InterPro" id="IPR050309">
    <property type="entry name" value="Type-B_Carboxylest/Lipase"/>
</dbReference>
<dbReference type="InterPro" id="IPR029058">
    <property type="entry name" value="AB_hydrolase_fold"/>
</dbReference>
<evidence type="ECO:0000256" key="3">
    <source>
        <dbReference type="RuleBase" id="RU361235"/>
    </source>
</evidence>
<dbReference type="SUPFAM" id="SSF53474">
    <property type="entry name" value="alpha/beta-Hydrolases"/>
    <property type="match status" value="1"/>
</dbReference>
<accession>A0A8H6VXQ3</accession>
<feature type="domain" description="Carboxylesterase type B" evidence="4">
    <location>
        <begin position="30"/>
        <end position="499"/>
    </location>
</feature>
<organism evidence="5 6">
    <name type="scientific">Mycena chlorophos</name>
    <name type="common">Agaric fungus</name>
    <name type="synonym">Agaricus chlorophos</name>
    <dbReference type="NCBI Taxonomy" id="658473"/>
    <lineage>
        <taxon>Eukaryota</taxon>
        <taxon>Fungi</taxon>
        <taxon>Dikarya</taxon>
        <taxon>Basidiomycota</taxon>
        <taxon>Agaricomycotina</taxon>
        <taxon>Agaricomycetes</taxon>
        <taxon>Agaricomycetidae</taxon>
        <taxon>Agaricales</taxon>
        <taxon>Marasmiineae</taxon>
        <taxon>Mycenaceae</taxon>
        <taxon>Mycena</taxon>
    </lineage>
</organism>
<dbReference type="AlphaFoldDB" id="A0A8H6VXQ3"/>
<dbReference type="PANTHER" id="PTHR11559">
    <property type="entry name" value="CARBOXYLESTERASE"/>
    <property type="match status" value="1"/>
</dbReference>
<evidence type="ECO:0000256" key="1">
    <source>
        <dbReference type="ARBA" id="ARBA00005964"/>
    </source>
</evidence>
<dbReference type="EMBL" id="JACAZE010000018">
    <property type="protein sequence ID" value="KAF7295741.1"/>
    <property type="molecule type" value="Genomic_DNA"/>
</dbReference>
<feature type="chain" id="PRO_5034805093" description="Carboxylic ester hydrolase" evidence="3">
    <location>
        <begin position="23"/>
        <end position="539"/>
    </location>
</feature>
<protein>
    <recommendedName>
        <fullName evidence="3">Carboxylic ester hydrolase</fullName>
        <ecNumber evidence="3">3.1.1.-</ecNumber>
    </recommendedName>
</protein>
<reference evidence="5" key="1">
    <citation type="submission" date="2020-05" db="EMBL/GenBank/DDBJ databases">
        <title>Mycena genomes resolve the evolution of fungal bioluminescence.</title>
        <authorList>
            <person name="Tsai I.J."/>
        </authorList>
    </citation>
    <scope>NUCLEOTIDE SEQUENCE</scope>
    <source>
        <strain evidence="5">110903Hualien_Pintung</strain>
    </source>
</reference>
<evidence type="ECO:0000313" key="5">
    <source>
        <dbReference type="EMBL" id="KAF7295741.1"/>
    </source>
</evidence>
<feature type="signal peptide" evidence="3">
    <location>
        <begin position="1"/>
        <end position="22"/>
    </location>
</feature>
<evidence type="ECO:0000259" key="4">
    <source>
        <dbReference type="Pfam" id="PF00135"/>
    </source>
</evidence>
<dbReference type="InterPro" id="IPR019826">
    <property type="entry name" value="Carboxylesterase_B_AS"/>
</dbReference>
<dbReference type="OrthoDB" id="408631at2759"/>
<evidence type="ECO:0000313" key="6">
    <source>
        <dbReference type="Proteomes" id="UP000613580"/>
    </source>
</evidence>
<dbReference type="EC" id="3.1.1.-" evidence="3"/>
<keyword evidence="2 3" id="KW-0378">Hydrolase</keyword>
<evidence type="ECO:0000256" key="2">
    <source>
        <dbReference type="ARBA" id="ARBA00022801"/>
    </source>
</evidence>